<evidence type="ECO:0000256" key="1">
    <source>
        <dbReference type="ARBA" id="ARBA00023015"/>
    </source>
</evidence>
<dbReference type="PANTHER" id="PTHR44688">
    <property type="entry name" value="DNA-BINDING TRANSCRIPTIONAL ACTIVATOR DEVR_DOSR"/>
    <property type="match status" value="1"/>
</dbReference>
<reference evidence="5 6" key="1">
    <citation type="submission" date="2018-06" db="EMBL/GenBank/DDBJ databases">
        <authorList>
            <consortium name="Pathogen Informatics"/>
            <person name="Doyle S."/>
        </authorList>
    </citation>
    <scope>NUCLEOTIDE SEQUENCE [LARGE SCALE GENOMIC DNA]</scope>
    <source>
        <strain evidence="5 6">NCTC9149</strain>
    </source>
</reference>
<dbReference type="GO" id="GO:0003677">
    <property type="term" value="F:DNA binding"/>
    <property type="evidence" value="ECO:0007669"/>
    <property type="project" value="UniProtKB-KW"/>
</dbReference>
<keyword evidence="3" id="KW-0804">Transcription</keyword>
<dbReference type="SMART" id="SM00421">
    <property type="entry name" value="HTH_LUXR"/>
    <property type="match status" value="1"/>
</dbReference>
<dbReference type="InterPro" id="IPR000792">
    <property type="entry name" value="Tscrpt_reg_LuxR_C"/>
</dbReference>
<dbReference type="Gene3D" id="1.25.40.10">
    <property type="entry name" value="Tetratricopeptide repeat domain"/>
    <property type="match status" value="1"/>
</dbReference>
<dbReference type="Pfam" id="PF17874">
    <property type="entry name" value="TPR_MalT"/>
    <property type="match status" value="1"/>
</dbReference>
<dbReference type="InterPro" id="IPR041617">
    <property type="entry name" value="TPR_MalT"/>
</dbReference>
<name>A0A7H4P3T5_9ENTR</name>
<dbReference type="PROSITE" id="PS00622">
    <property type="entry name" value="HTH_LUXR_1"/>
    <property type="match status" value="1"/>
</dbReference>
<protein>
    <submittedName>
        <fullName evidence="5">Trans-acting regulatory protein of aco operon</fullName>
    </submittedName>
</protein>
<dbReference type="Proteomes" id="UP000254571">
    <property type="component" value="Unassembled WGS sequence"/>
</dbReference>
<comment type="caution">
    <text evidence="5">The sequence shown here is derived from an EMBL/GenBank/DDBJ whole genome shotgun (WGS) entry which is preliminary data.</text>
</comment>
<organism evidence="5 6">
    <name type="scientific">Klebsiella grimontii</name>
    <dbReference type="NCBI Taxonomy" id="2058152"/>
    <lineage>
        <taxon>Bacteria</taxon>
        <taxon>Pseudomonadati</taxon>
        <taxon>Pseudomonadota</taxon>
        <taxon>Gammaproteobacteria</taxon>
        <taxon>Enterobacterales</taxon>
        <taxon>Enterobacteriaceae</taxon>
        <taxon>Klebsiella/Raoultella group</taxon>
        <taxon>Klebsiella</taxon>
    </lineage>
</organism>
<dbReference type="InterPro" id="IPR016032">
    <property type="entry name" value="Sig_transdc_resp-reg_C-effctor"/>
</dbReference>
<dbReference type="InterPro" id="IPR011990">
    <property type="entry name" value="TPR-like_helical_dom_sf"/>
</dbReference>
<dbReference type="PANTHER" id="PTHR44688:SF25">
    <property type="entry name" value="HTH LUXR-TYPE DOMAIN-CONTAINING PROTEIN"/>
    <property type="match status" value="1"/>
</dbReference>
<proteinExistence type="predicted"/>
<evidence type="ECO:0000313" key="6">
    <source>
        <dbReference type="Proteomes" id="UP000254571"/>
    </source>
</evidence>
<evidence type="ECO:0000256" key="3">
    <source>
        <dbReference type="ARBA" id="ARBA00023163"/>
    </source>
</evidence>
<keyword evidence="1" id="KW-0805">Transcription regulation</keyword>
<dbReference type="AlphaFoldDB" id="A0A7H4P3T5"/>
<dbReference type="SUPFAM" id="SSF46894">
    <property type="entry name" value="C-terminal effector domain of the bipartite response regulators"/>
    <property type="match status" value="1"/>
</dbReference>
<gene>
    <name evidence="5" type="primary">vraR</name>
    <name evidence="5" type="ORF">NCTC9149_03526</name>
</gene>
<accession>A0A7H4P3T5</accession>
<evidence type="ECO:0000256" key="2">
    <source>
        <dbReference type="ARBA" id="ARBA00023125"/>
    </source>
</evidence>
<dbReference type="PRINTS" id="PR00038">
    <property type="entry name" value="HTHLUXR"/>
</dbReference>
<feature type="domain" description="HTH luxR-type" evidence="4">
    <location>
        <begin position="241"/>
        <end position="306"/>
    </location>
</feature>
<keyword evidence="2" id="KW-0238">DNA-binding</keyword>
<dbReference type="Gene3D" id="1.10.10.10">
    <property type="entry name" value="Winged helix-like DNA-binding domain superfamily/Winged helix DNA-binding domain"/>
    <property type="match status" value="1"/>
</dbReference>
<dbReference type="EMBL" id="UGMX01000002">
    <property type="protein sequence ID" value="STW07100.1"/>
    <property type="molecule type" value="Genomic_DNA"/>
</dbReference>
<dbReference type="Pfam" id="PF00196">
    <property type="entry name" value="GerE"/>
    <property type="match status" value="1"/>
</dbReference>
<evidence type="ECO:0000259" key="4">
    <source>
        <dbReference type="PROSITE" id="PS50043"/>
    </source>
</evidence>
<sequence length="309" mass="34748">MAYERKNLDSLNTLLADRLEFIDRFGPPDALSRCYTYLARQALNDDMPHEAERLLEHAQRLAVSRGWQRPQALLLAEQARVRLQRANYPGAEQLQRQLEQLAARATIDAENPCQRAIAQYAIVSRSRLLLASGQAPQASLLLGELVTEQERRGDRLSAARLRTLWSLSLWNSGENAAAVAALQPAQQLAAQQHLKRIFLDAGETLQPLLVRVRETSAASEGDALWPGKGSQSEGKRIQRENLDVNLDLSEREQQILQLIADGQMNKEIARSLTISTETVKWHIKNIYAKLKVSSRTQAMSRALEMKLLD</sequence>
<dbReference type="PROSITE" id="PS50043">
    <property type="entry name" value="HTH_LUXR_2"/>
    <property type="match status" value="1"/>
</dbReference>
<dbReference type="GO" id="GO:0006355">
    <property type="term" value="P:regulation of DNA-templated transcription"/>
    <property type="evidence" value="ECO:0007669"/>
    <property type="project" value="InterPro"/>
</dbReference>
<evidence type="ECO:0000313" key="5">
    <source>
        <dbReference type="EMBL" id="STW07100.1"/>
    </source>
</evidence>
<dbReference type="CDD" id="cd06170">
    <property type="entry name" value="LuxR_C_like"/>
    <property type="match status" value="1"/>
</dbReference>
<dbReference type="InterPro" id="IPR036388">
    <property type="entry name" value="WH-like_DNA-bd_sf"/>
</dbReference>